<evidence type="ECO:0000256" key="1">
    <source>
        <dbReference type="ARBA" id="ARBA00004370"/>
    </source>
</evidence>
<dbReference type="PROSITE" id="PS00154">
    <property type="entry name" value="ATPASE_E1_E2"/>
    <property type="match status" value="1"/>
</dbReference>
<dbReference type="InterPro" id="IPR018303">
    <property type="entry name" value="ATPase_P-typ_P_site"/>
</dbReference>
<dbReference type="SFLD" id="SFLDS00003">
    <property type="entry name" value="Haloacid_Dehalogenase"/>
    <property type="match status" value="1"/>
</dbReference>
<dbReference type="PANTHER" id="PTHR48085">
    <property type="entry name" value="CADMIUM/ZINC-TRANSPORTING ATPASE HMA2-RELATED"/>
    <property type="match status" value="1"/>
</dbReference>
<dbReference type="GO" id="GO:0005524">
    <property type="term" value="F:ATP binding"/>
    <property type="evidence" value="ECO:0007669"/>
    <property type="project" value="InterPro"/>
</dbReference>
<evidence type="ECO:0000256" key="4">
    <source>
        <dbReference type="ARBA" id="ARBA00022967"/>
    </source>
</evidence>
<dbReference type="InterPro" id="IPR001757">
    <property type="entry name" value="P_typ_ATPase"/>
</dbReference>
<feature type="signal peptide" evidence="9">
    <location>
        <begin position="1"/>
        <end position="19"/>
    </location>
</feature>
<keyword evidence="4" id="KW-1278">Translocase</keyword>
<evidence type="ECO:0000256" key="8">
    <source>
        <dbReference type="ARBA" id="ARBA00047308"/>
    </source>
</evidence>
<protein>
    <recommendedName>
        <fullName evidence="7">P-type Zn(2+) transporter</fullName>
        <ecNumber evidence="7">7.2.2.12</ecNumber>
    </recommendedName>
</protein>
<evidence type="ECO:0000313" key="11">
    <source>
        <dbReference type="Proteomes" id="UP000231638"/>
    </source>
</evidence>
<evidence type="ECO:0000256" key="2">
    <source>
        <dbReference type="ARBA" id="ARBA00006024"/>
    </source>
</evidence>
<dbReference type="Pfam" id="PF00702">
    <property type="entry name" value="Hydrolase"/>
    <property type="match status" value="1"/>
</dbReference>
<dbReference type="Gene3D" id="3.40.50.1000">
    <property type="entry name" value="HAD superfamily/HAD-like"/>
    <property type="match status" value="1"/>
</dbReference>
<dbReference type="AlphaFoldDB" id="A0A2D3WE99"/>
<keyword evidence="6" id="KW-0472">Membrane</keyword>
<keyword evidence="9" id="KW-0732">Signal</keyword>
<evidence type="ECO:0000256" key="3">
    <source>
        <dbReference type="ARBA" id="ARBA00022692"/>
    </source>
</evidence>
<evidence type="ECO:0000256" key="5">
    <source>
        <dbReference type="ARBA" id="ARBA00022989"/>
    </source>
</evidence>
<dbReference type="Gene3D" id="3.40.1110.10">
    <property type="entry name" value="Calcium-transporting ATPase, cytoplasmic domain N"/>
    <property type="match status" value="1"/>
</dbReference>
<sequence>MIVMSCPCATILAASTAISAGIAKGAKKGVLIKGGAYLEAVSQSEVFCFDKTGTLTTGEPKLVQSICAEGILAHDLLCTAALAEHHNSHPIGIAITKAAALAGFTCHEDNPSDIFAGLGVRLKDHAGDIAVGNAKWMAQNGVDISSLHVQSSQAFLEGYSVVYVARGSRLLGFLSLEHTVRAGTLAMLQGLRKRGVKHLVLLSGDEETVARAFGRTYGFDEVHANVMPEEKADVVEALKTRYANVVMVGDGINDTLAMSKADVAISFASGGSEAAIEVSNIAVTDSNPDAILHLYDLSKESLRVINQNYWIGTGTNLVSVAFAAVGALPPVLAGAMHIAHTVGIMANSSRIAWNNDNNS</sequence>
<comment type="catalytic activity">
    <reaction evidence="8">
        <text>Zn(2+)(in) + ATP + H2O = Zn(2+)(out) + ADP + phosphate + H(+)</text>
        <dbReference type="Rhea" id="RHEA:20621"/>
        <dbReference type="ChEBI" id="CHEBI:15377"/>
        <dbReference type="ChEBI" id="CHEBI:15378"/>
        <dbReference type="ChEBI" id="CHEBI:29105"/>
        <dbReference type="ChEBI" id="CHEBI:30616"/>
        <dbReference type="ChEBI" id="CHEBI:43474"/>
        <dbReference type="ChEBI" id="CHEBI:456216"/>
        <dbReference type="EC" id="7.2.2.12"/>
    </reaction>
</comment>
<dbReference type="GO" id="GO:0016020">
    <property type="term" value="C:membrane"/>
    <property type="evidence" value="ECO:0007669"/>
    <property type="project" value="UniProtKB-SubCell"/>
</dbReference>
<accession>A0A2D3WE99</accession>
<comment type="caution">
    <text evidence="10">The sequence shown here is derived from an EMBL/GenBank/DDBJ whole genome shotgun (WGS) entry which is preliminary data.</text>
</comment>
<name>A0A2D3WE99_9BACT</name>
<dbReference type="InterPro" id="IPR036412">
    <property type="entry name" value="HAD-like_sf"/>
</dbReference>
<dbReference type="GO" id="GO:0016887">
    <property type="term" value="F:ATP hydrolysis activity"/>
    <property type="evidence" value="ECO:0007669"/>
    <property type="project" value="InterPro"/>
</dbReference>
<dbReference type="InterPro" id="IPR023214">
    <property type="entry name" value="HAD_sf"/>
</dbReference>
<evidence type="ECO:0000256" key="6">
    <source>
        <dbReference type="ARBA" id="ARBA00023136"/>
    </source>
</evidence>
<organism evidence="10 11">
    <name type="scientific">Sulfurospirillum cavolei</name>
    <dbReference type="NCBI Taxonomy" id="366522"/>
    <lineage>
        <taxon>Bacteria</taxon>
        <taxon>Pseudomonadati</taxon>
        <taxon>Campylobacterota</taxon>
        <taxon>Epsilonproteobacteria</taxon>
        <taxon>Campylobacterales</taxon>
        <taxon>Sulfurospirillaceae</taxon>
        <taxon>Sulfurospirillum</taxon>
    </lineage>
</organism>
<dbReference type="InterPro" id="IPR023299">
    <property type="entry name" value="ATPase_P-typ_cyto_dom_N"/>
</dbReference>
<keyword evidence="5" id="KW-1133">Transmembrane helix</keyword>
<dbReference type="EMBL" id="DLUG01000047">
    <property type="protein sequence ID" value="DAB37057.1"/>
    <property type="molecule type" value="Genomic_DNA"/>
</dbReference>
<dbReference type="SFLD" id="SFLDG00002">
    <property type="entry name" value="C1.7:_P-type_atpase_like"/>
    <property type="match status" value="1"/>
</dbReference>
<dbReference type="PRINTS" id="PR00119">
    <property type="entry name" value="CATATPASE"/>
</dbReference>
<dbReference type="NCBIfam" id="TIGR01494">
    <property type="entry name" value="ATPase_P-type"/>
    <property type="match status" value="1"/>
</dbReference>
<evidence type="ECO:0000256" key="9">
    <source>
        <dbReference type="SAM" id="SignalP"/>
    </source>
</evidence>
<dbReference type="SFLD" id="SFLDF00027">
    <property type="entry name" value="p-type_atpase"/>
    <property type="match status" value="1"/>
</dbReference>
<dbReference type="PANTHER" id="PTHR48085:SF5">
    <property type="entry name" value="CADMIUM_ZINC-TRANSPORTING ATPASE HMA4-RELATED"/>
    <property type="match status" value="1"/>
</dbReference>
<reference evidence="10 11" key="1">
    <citation type="journal article" date="2017" name="Front. Microbiol.">
        <title>Comparative Genomic Analysis of the Class Epsilonproteobacteria and Proposed Reclassification to Epsilonbacteraeota (phyl. nov.).</title>
        <authorList>
            <person name="Waite D.W."/>
            <person name="Vanwonterghem I."/>
            <person name="Rinke C."/>
            <person name="Parks D.H."/>
            <person name="Zhang Y."/>
            <person name="Takai K."/>
            <person name="Sievert S.M."/>
            <person name="Simon J."/>
            <person name="Campbell B.J."/>
            <person name="Hanson T.E."/>
            <person name="Woyke T."/>
            <person name="Klotz M.G."/>
            <person name="Hugenholtz P."/>
        </authorList>
    </citation>
    <scope>NUCLEOTIDE SEQUENCE [LARGE SCALE GENOMIC DNA]</scope>
    <source>
        <strain evidence="10">UBA11420</strain>
    </source>
</reference>
<keyword evidence="3" id="KW-0812">Transmembrane</keyword>
<evidence type="ECO:0000256" key="7">
    <source>
        <dbReference type="ARBA" id="ARBA00039097"/>
    </source>
</evidence>
<feature type="chain" id="PRO_5013911349" description="P-type Zn(2+) transporter" evidence="9">
    <location>
        <begin position="20"/>
        <end position="359"/>
    </location>
</feature>
<comment type="similarity">
    <text evidence="2">Belongs to the cation transport ATPase (P-type) (TC 3.A.3) family. Type IB subfamily.</text>
</comment>
<comment type="subcellular location">
    <subcellularLocation>
        <location evidence="1">Membrane</location>
    </subcellularLocation>
</comment>
<dbReference type="SUPFAM" id="SSF56784">
    <property type="entry name" value="HAD-like"/>
    <property type="match status" value="1"/>
</dbReference>
<gene>
    <name evidence="10" type="ORF">CFH80_01640</name>
</gene>
<evidence type="ECO:0000313" key="10">
    <source>
        <dbReference type="EMBL" id="DAB37057.1"/>
    </source>
</evidence>
<proteinExistence type="inferred from homology"/>
<dbReference type="GO" id="GO:0016463">
    <property type="term" value="F:P-type zinc transporter activity"/>
    <property type="evidence" value="ECO:0007669"/>
    <property type="project" value="UniProtKB-EC"/>
</dbReference>
<dbReference type="InterPro" id="IPR044492">
    <property type="entry name" value="P_typ_ATPase_HD_dom"/>
</dbReference>
<dbReference type="EC" id="7.2.2.12" evidence="7"/>
<dbReference type="InterPro" id="IPR051014">
    <property type="entry name" value="Cation_Transport_ATPase_IB"/>
</dbReference>
<dbReference type="Proteomes" id="UP000231638">
    <property type="component" value="Unassembled WGS sequence"/>
</dbReference>